<dbReference type="CDD" id="cd00158">
    <property type="entry name" value="RHOD"/>
    <property type="match status" value="1"/>
</dbReference>
<dbReference type="RefSeq" id="WP_179427354.1">
    <property type="nucleotide sequence ID" value="NZ_JACBZP010000001.1"/>
</dbReference>
<dbReference type="Pfam" id="PF00581">
    <property type="entry name" value="Rhodanese"/>
    <property type="match status" value="1"/>
</dbReference>
<proteinExistence type="predicted"/>
<evidence type="ECO:0000313" key="3">
    <source>
        <dbReference type="Proteomes" id="UP000539111"/>
    </source>
</evidence>
<keyword evidence="3" id="KW-1185">Reference proteome</keyword>
<dbReference type="EMBL" id="JACBZP010000001">
    <property type="protein sequence ID" value="NYI67411.1"/>
    <property type="molecule type" value="Genomic_DNA"/>
</dbReference>
<dbReference type="PROSITE" id="PS50206">
    <property type="entry name" value="RHODANESE_3"/>
    <property type="match status" value="1"/>
</dbReference>
<sequence>MSDLPSISATEVPPGAPIVDVREDDEWQAGHINGAVHIPLGQLMERYGEVPMDGDDDVVVVCRSGGRSARAVQWLNDNGIDAVNLTGGMGSWSLDNGLPIVSDGPDEPYVK</sequence>
<dbReference type="SUPFAM" id="SSF52821">
    <property type="entry name" value="Rhodanese/Cell cycle control phosphatase"/>
    <property type="match status" value="1"/>
</dbReference>
<dbReference type="PANTHER" id="PTHR43031:SF1">
    <property type="entry name" value="PYRIDINE NUCLEOTIDE-DISULPHIDE OXIDOREDUCTASE"/>
    <property type="match status" value="1"/>
</dbReference>
<dbReference type="PANTHER" id="PTHR43031">
    <property type="entry name" value="FAD-DEPENDENT OXIDOREDUCTASE"/>
    <property type="match status" value="1"/>
</dbReference>
<dbReference type="InterPro" id="IPR036873">
    <property type="entry name" value="Rhodanese-like_dom_sf"/>
</dbReference>
<evidence type="ECO:0000259" key="1">
    <source>
        <dbReference type="PROSITE" id="PS50206"/>
    </source>
</evidence>
<dbReference type="Gene3D" id="3.40.250.10">
    <property type="entry name" value="Rhodanese-like domain"/>
    <property type="match status" value="1"/>
</dbReference>
<dbReference type="AlphaFoldDB" id="A0A7Z0ABZ3"/>
<protein>
    <submittedName>
        <fullName evidence="2">Rhodanese-related sulfurtransferase</fullName>
    </submittedName>
</protein>
<dbReference type="SMART" id="SM00450">
    <property type="entry name" value="RHOD"/>
    <property type="match status" value="1"/>
</dbReference>
<accession>A0A7Z0ABZ3</accession>
<gene>
    <name evidence="2" type="ORF">BJY26_001717</name>
</gene>
<evidence type="ECO:0000313" key="2">
    <source>
        <dbReference type="EMBL" id="NYI67411.1"/>
    </source>
</evidence>
<keyword evidence="2" id="KW-0808">Transferase</keyword>
<comment type="caution">
    <text evidence="2">The sequence shown here is derived from an EMBL/GenBank/DDBJ whole genome shotgun (WGS) entry which is preliminary data.</text>
</comment>
<organism evidence="2 3">
    <name type="scientific">Spelaeicoccus albus</name>
    <dbReference type="NCBI Taxonomy" id="1280376"/>
    <lineage>
        <taxon>Bacteria</taxon>
        <taxon>Bacillati</taxon>
        <taxon>Actinomycetota</taxon>
        <taxon>Actinomycetes</taxon>
        <taxon>Micrococcales</taxon>
        <taxon>Brevibacteriaceae</taxon>
        <taxon>Spelaeicoccus</taxon>
    </lineage>
</organism>
<dbReference type="InterPro" id="IPR001763">
    <property type="entry name" value="Rhodanese-like_dom"/>
</dbReference>
<dbReference type="Proteomes" id="UP000539111">
    <property type="component" value="Unassembled WGS sequence"/>
</dbReference>
<feature type="domain" description="Rhodanese" evidence="1">
    <location>
        <begin position="12"/>
        <end position="101"/>
    </location>
</feature>
<reference evidence="2 3" key="1">
    <citation type="submission" date="2020-07" db="EMBL/GenBank/DDBJ databases">
        <title>Sequencing the genomes of 1000 actinobacteria strains.</title>
        <authorList>
            <person name="Klenk H.-P."/>
        </authorList>
    </citation>
    <scope>NUCLEOTIDE SEQUENCE [LARGE SCALE GENOMIC DNA]</scope>
    <source>
        <strain evidence="2 3">DSM 26341</strain>
    </source>
</reference>
<dbReference type="GO" id="GO:0016740">
    <property type="term" value="F:transferase activity"/>
    <property type="evidence" value="ECO:0007669"/>
    <property type="project" value="UniProtKB-KW"/>
</dbReference>
<dbReference type="InterPro" id="IPR050229">
    <property type="entry name" value="GlpE_sulfurtransferase"/>
</dbReference>
<name>A0A7Z0ABZ3_9MICO</name>